<dbReference type="Gene3D" id="3.40.50.620">
    <property type="entry name" value="HUPs"/>
    <property type="match status" value="1"/>
</dbReference>
<evidence type="ECO:0000313" key="2">
    <source>
        <dbReference type="EMBL" id="MFD2512490.1"/>
    </source>
</evidence>
<sequence>MKNILLSIDFSEYAEQVALFTAELAQQAQARLILFYAYNPTPPANGEEDNQSISERWAQARLDRLAGKIRKETTVSVTRLLKPGNLQDVTYEVTSKVKADIIILCQDEALNLPTLLLDSPLSLRYTHPNNTPTITMSSTNNPNPDSIKPALAELLNLKGYDTSPLLDAV</sequence>
<dbReference type="SUPFAM" id="SSF52402">
    <property type="entry name" value="Adenine nucleotide alpha hydrolases-like"/>
    <property type="match status" value="1"/>
</dbReference>
<dbReference type="EMBL" id="JBHULU010000002">
    <property type="protein sequence ID" value="MFD2512490.1"/>
    <property type="molecule type" value="Genomic_DNA"/>
</dbReference>
<dbReference type="Pfam" id="PF00582">
    <property type="entry name" value="Usp"/>
    <property type="match status" value="1"/>
</dbReference>
<evidence type="ECO:0000259" key="1">
    <source>
        <dbReference type="Pfam" id="PF00582"/>
    </source>
</evidence>
<feature type="domain" description="UspA" evidence="1">
    <location>
        <begin position="1"/>
        <end position="104"/>
    </location>
</feature>
<dbReference type="InterPro" id="IPR006016">
    <property type="entry name" value="UspA"/>
</dbReference>
<organism evidence="2 3">
    <name type="scientific">Pontibacter locisalis</name>
    <dbReference type="NCBI Taxonomy" id="1719035"/>
    <lineage>
        <taxon>Bacteria</taxon>
        <taxon>Pseudomonadati</taxon>
        <taxon>Bacteroidota</taxon>
        <taxon>Cytophagia</taxon>
        <taxon>Cytophagales</taxon>
        <taxon>Hymenobacteraceae</taxon>
        <taxon>Pontibacter</taxon>
    </lineage>
</organism>
<accession>A0ABW5IGG8</accession>
<dbReference type="InterPro" id="IPR014729">
    <property type="entry name" value="Rossmann-like_a/b/a_fold"/>
</dbReference>
<protein>
    <submittedName>
        <fullName evidence="2">Universal stress protein</fullName>
    </submittedName>
</protein>
<dbReference type="RefSeq" id="WP_377502628.1">
    <property type="nucleotide sequence ID" value="NZ_JBHULU010000002.1"/>
</dbReference>
<gene>
    <name evidence="2" type="ORF">ACFSRY_01315</name>
</gene>
<dbReference type="Proteomes" id="UP001597544">
    <property type="component" value="Unassembled WGS sequence"/>
</dbReference>
<reference evidence="3" key="1">
    <citation type="journal article" date="2019" name="Int. J. Syst. Evol. Microbiol.">
        <title>The Global Catalogue of Microorganisms (GCM) 10K type strain sequencing project: providing services to taxonomists for standard genome sequencing and annotation.</title>
        <authorList>
            <consortium name="The Broad Institute Genomics Platform"/>
            <consortium name="The Broad Institute Genome Sequencing Center for Infectious Disease"/>
            <person name="Wu L."/>
            <person name="Ma J."/>
        </authorList>
    </citation>
    <scope>NUCLEOTIDE SEQUENCE [LARGE SCALE GENOMIC DNA]</scope>
    <source>
        <strain evidence="3">KCTC 42498</strain>
    </source>
</reference>
<evidence type="ECO:0000313" key="3">
    <source>
        <dbReference type="Proteomes" id="UP001597544"/>
    </source>
</evidence>
<name>A0ABW5IGG8_9BACT</name>
<keyword evidence="3" id="KW-1185">Reference proteome</keyword>
<comment type="caution">
    <text evidence="2">The sequence shown here is derived from an EMBL/GenBank/DDBJ whole genome shotgun (WGS) entry which is preliminary data.</text>
</comment>
<dbReference type="CDD" id="cd00293">
    <property type="entry name" value="USP-like"/>
    <property type="match status" value="1"/>
</dbReference>
<proteinExistence type="predicted"/>